<keyword evidence="1" id="KW-0472">Membrane</keyword>
<name>A0A369TRC9_9RHOB</name>
<protein>
    <submittedName>
        <fullName evidence="2">Uncharacterized protein</fullName>
    </submittedName>
</protein>
<feature type="transmembrane region" description="Helical" evidence="1">
    <location>
        <begin position="6"/>
        <end position="23"/>
    </location>
</feature>
<feature type="transmembrane region" description="Helical" evidence="1">
    <location>
        <begin position="88"/>
        <end position="111"/>
    </location>
</feature>
<evidence type="ECO:0000256" key="1">
    <source>
        <dbReference type="SAM" id="Phobius"/>
    </source>
</evidence>
<organism evidence="2 3">
    <name type="scientific">Thalassococcus profundi</name>
    <dbReference type="NCBI Taxonomy" id="2282382"/>
    <lineage>
        <taxon>Bacteria</taxon>
        <taxon>Pseudomonadati</taxon>
        <taxon>Pseudomonadota</taxon>
        <taxon>Alphaproteobacteria</taxon>
        <taxon>Rhodobacterales</taxon>
        <taxon>Roseobacteraceae</taxon>
        <taxon>Thalassococcus</taxon>
    </lineage>
</organism>
<dbReference type="RefSeq" id="WP_114509605.1">
    <property type="nucleotide sequence ID" value="NZ_QPMK01000002.1"/>
</dbReference>
<dbReference type="EMBL" id="QPMK01000002">
    <property type="protein sequence ID" value="RDD67793.1"/>
    <property type="molecule type" value="Genomic_DNA"/>
</dbReference>
<evidence type="ECO:0000313" key="2">
    <source>
        <dbReference type="EMBL" id="RDD67793.1"/>
    </source>
</evidence>
<evidence type="ECO:0000313" key="3">
    <source>
        <dbReference type="Proteomes" id="UP000253977"/>
    </source>
</evidence>
<feature type="transmembrane region" description="Helical" evidence="1">
    <location>
        <begin position="30"/>
        <end position="49"/>
    </location>
</feature>
<dbReference type="Proteomes" id="UP000253977">
    <property type="component" value="Unassembled WGS sequence"/>
</dbReference>
<dbReference type="AlphaFoldDB" id="A0A369TRC9"/>
<feature type="transmembrane region" description="Helical" evidence="1">
    <location>
        <begin position="55"/>
        <end position="76"/>
    </location>
</feature>
<keyword evidence="1" id="KW-0812">Transmembrane</keyword>
<accession>A0A369TRC9</accession>
<sequence>MTDSQLWAFAVTFLAGPFIYLMLVRAQTPLVLLPLALATLGSTGAAFALSKSQLIWSLGSLWLAWVLTVTLLVLALKQRLTQPRAWRACFVIGLLATTLPWFGLAAAQMMVS</sequence>
<dbReference type="OrthoDB" id="7868004at2"/>
<comment type="caution">
    <text evidence="2">The sequence shown here is derived from an EMBL/GenBank/DDBJ whole genome shotgun (WGS) entry which is preliminary data.</text>
</comment>
<reference evidence="2 3" key="1">
    <citation type="submission" date="2018-07" db="EMBL/GenBank/DDBJ databases">
        <title>Thalassococcus profundi sp. nov., a marine bacterium isolated from deep seawater of Okinawa Trough.</title>
        <authorList>
            <person name="Yu M."/>
        </authorList>
    </citation>
    <scope>NUCLEOTIDE SEQUENCE [LARGE SCALE GENOMIC DNA]</scope>
    <source>
        <strain evidence="2 3">WRAS1</strain>
    </source>
</reference>
<keyword evidence="3" id="KW-1185">Reference proteome</keyword>
<keyword evidence="1" id="KW-1133">Transmembrane helix</keyword>
<gene>
    <name evidence="2" type="ORF">DU478_03805</name>
</gene>
<proteinExistence type="predicted"/>